<dbReference type="InterPro" id="IPR004090">
    <property type="entry name" value="Chemotax_Me-accpt_rcpt"/>
</dbReference>
<evidence type="ECO:0000259" key="9">
    <source>
        <dbReference type="PROSITE" id="PS50885"/>
    </source>
</evidence>
<dbReference type="AlphaFoldDB" id="A0A8J3T5W8"/>
<reference evidence="10" key="1">
    <citation type="submission" date="2021-01" db="EMBL/GenBank/DDBJ databases">
        <title>Whole genome shotgun sequence of Planobispora takensis NBRC 109077.</title>
        <authorList>
            <person name="Komaki H."/>
            <person name="Tamura T."/>
        </authorList>
    </citation>
    <scope>NUCLEOTIDE SEQUENCE</scope>
    <source>
        <strain evidence="10">NBRC 109077</strain>
    </source>
</reference>
<feature type="domain" description="Methyl-accepting transducer" evidence="8">
    <location>
        <begin position="126"/>
        <end position="331"/>
    </location>
</feature>
<organism evidence="10 11">
    <name type="scientific">Planobispora takensis</name>
    <dbReference type="NCBI Taxonomy" id="1367882"/>
    <lineage>
        <taxon>Bacteria</taxon>
        <taxon>Bacillati</taxon>
        <taxon>Actinomycetota</taxon>
        <taxon>Actinomycetes</taxon>
        <taxon>Streptosporangiales</taxon>
        <taxon>Streptosporangiaceae</taxon>
        <taxon>Planobispora</taxon>
    </lineage>
</organism>
<comment type="similarity">
    <text evidence="4">Belongs to the methyl-accepting chemotaxis (MCP) protein family.</text>
</comment>
<evidence type="ECO:0000256" key="5">
    <source>
        <dbReference type="PROSITE-ProRule" id="PRU00284"/>
    </source>
</evidence>
<dbReference type="SUPFAM" id="SSF141371">
    <property type="entry name" value="PilZ domain-like"/>
    <property type="match status" value="1"/>
</dbReference>
<feature type="coiled-coil region" evidence="6">
    <location>
        <begin position="182"/>
        <end position="209"/>
    </location>
</feature>
<dbReference type="GO" id="GO:0007165">
    <property type="term" value="P:signal transduction"/>
    <property type="evidence" value="ECO:0007669"/>
    <property type="project" value="UniProtKB-KW"/>
</dbReference>
<accession>A0A8J3T5W8</accession>
<sequence length="445" mass="47648">MKLRRPWAASPPAGAVALLVALLAFMALRGASTAASVLTVVTAVLLAGAVAALVRHEVRRRVGPLRRTAEAVVSGDRGLRIRSGDRGEIGALGRAFDAVLDMMAEQAAELERAENTREEHLRTAYAERQLNERQARRRAQEMIDANVSTIMDELRVVTDKTDELRGTAGTIDERVGVTDVVTQRVVDQVRRANATIEQLEESLRRVEGIAHIISGVATQTHLLALNATIEAVRAGEAGKGFSVVANEVKELATATTHSTDEITAIIRSLEENAGAMTGTLTEMTGDVNDLDEAAAQVGVITRQQNSSVDLLKEYLDRAIHRISTMTDLTEQLERRGSPRAAVDGVARIRSADRTCTARLLDLSASGAHCAAERDVPLSEGALVEIDIPLKGESALTLGAEVVHRRVTDGGTEIGLRFTDVPPAAVGRIHRYVMAALIEGNGPDAP</sequence>
<comment type="caution">
    <text evidence="10">The sequence shown here is derived from an EMBL/GenBank/DDBJ whole genome shotgun (WGS) entry which is preliminary data.</text>
</comment>
<feature type="coiled-coil region" evidence="6">
    <location>
        <begin position="96"/>
        <end position="123"/>
    </location>
</feature>
<dbReference type="Pfam" id="PF00015">
    <property type="entry name" value="MCPsignal"/>
    <property type="match status" value="1"/>
</dbReference>
<dbReference type="SMART" id="SM00304">
    <property type="entry name" value="HAMP"/>
    <property type="match status" value="1"/>
</dbReference>
<evidence type="ECO:0000256" key="3">
    <source>
        <dbReference type="ARBA" id="ARBA00023224"/>
    </source>
</evidence>
<dbReference type="Gene3D" id="2.40.10.220">
    <property type="entry name" value="predicted glycosyltransferase like domains"/>
    <property type="match status" value="1"/>
</dbReference>
<protein>
    <recommendedName>
        <fullName evidence="12">Methyl-accepting chemotaxis protein</fullName>
    </recommendedName>
</protein>
<dbReference type="PROSITE" id="PS50111">
    <property type="entry name" value="CHEMOTAXIS_TRANSDUC_2"/>
    <property type="match status" value="1"/>
</dbReference>
<dbReference type="PANTHER" id="PTHR32089">
    <property type="entry name" value="METHYL-ACCEPTING CHEMOTAXIS PROTEIN MCPB"/>
    <property type="match status" value="1"/>
</dbReference>
<dbReference type="EMBL" id="BOOK01000055">
    <property type="protein sequence ID" value="GII04740.1"/>
    <property type="molecule type" value="Genomic_DNA"/>
</dbReference>
<dbReference type="GO" id="GO:0004888">
    <property type="term" value="F:transmembrane signaling receptor activity"/>
    <property type="evidence" value="ECO:0007669"/>
    <property type="project" value="InterPro"/>
</dbReference>
<evidence type="ECO:0008006" key="12">
    <source>
        <dbReference type="Google" id="ProtNLM"/>
    </source>
</evidence>
<proteinExistence type="inferred from homology"/>
<dbReference type="InterPro" id="IPR004089">
    <property type="entry name" value="MCPsignal_dom"/>
</dbReference>
<dbReference type="PANTHER" id="PTHR32089:SF112">
    <property type="entry name" value="LYSOZYME-LIKE PROTEIN-RELATED"/>
    <property type="match status" value="1"/>
</dbReference>
<dbReference type="GO" id="GO:0016020">
    <property type="term" value="C:membrane"/>
    <property type="evidence" value="ECO:0007669"/>
    <property type="project" value="InterPro"/>
</dbReference>
<dbReference type="PROSITE" id="PS50885">
    <property type="entry name" value="HAMP"/>
    <property type="match status" value="1"/>
</dbReference>
<dbReference type="GO" id="GO:0035438">
    <property type="term" value="F:cyclic-di-GMP binding"/>
    <property type="evidence" value="ECO:0007669"/>
    <property type="project" value="InterPro"/>
</dbReference>
<gene>
    <name evidence="10" type="ORF">Pta02_67480</name>
</gene>
<dbReference type="InterPro" id="IPR003660">
    <property type="entry name" value="HAMP_dom"/>
</dbReference>
<keyword evidence="11" id="KW-1185">Reference proteome</keyword>
<dbReference type="GO" id="GO:0006935">
    <property type="term" value="P:chemotaxis"/>
    <property type="evidence" value="ECO:0007669"/>
    <property type="project" value="InterPro"/>
</dbReference>
<feature type="domain" description="HAMP" evidence="9">
    <location>
        <begin position="56"/>
        <end position="108"/>
    </location>
</feature>
<evidence type="ECO:0000256" key="4">
    <source>
        <dbReference type="ARBA" id="ARBA00029447"/>
    </source>
</evidence>
<dbReference type="Proteomes" id="UP000634476">
    <property type="component" value="Unassembled WGS sequence"/>
</dbReference>
<dbReference type="PRINTS" id="PR00260">
    <property type="entry name" value="CHEMTRNSDUCR"/>
</dbReference>
<dbReference type="SUPFAM" id="SSF58104">
    <property type="entry name" value="Methyl-accepting chemotaxis protein (MCP) signaling domain"/>
    <property type="match status" value="1"/>
</dbReference>
<name>A0A8J3T5W8_9ACTN</name>
<keyword evidence="6" id="KW-0175">Coiled coil</keyword>
<dbReference type="SMART" id="SM00283">
    <property type="entry name" value="MA"/>
    <property type="match status" value="1"/>
</dbReference>
<evidence type="ECO:0000313" key="10">
    <source>
        <dbReference type="EMBL" id="GII04740.1"/>
    </source>
</evidence>
<evidence type="ECO:0000313" key="11">
    <source>
        <dbReference type="Proteomes" id="UP000634476"/>
    </source>
</evidence>
<feature type="transmembrane region" description="Helical" evidence="7">
    <location>
        <begin position="34"/>
        <end position="54"/>
    </location>
</feature>
<evidence type="ECO:0000256" key="2">
    <source>
        <dbReference type="ARBA" id="ARBA00022989"/>
    </source>
</evidence>
<dbReference type="Gene3D" id="6.10.340.10">
    <property type="match status" value="1"/>
</dbReference>
<keyword evidence="1 7" id="KW-0812">Transmembrane</keyword>
<evidence type="ECO:0000256" key="1">
    <source>
        <dbReference type="ARBA" id="ARBA00022692"/>
    </source>
</evidence>
<evidence type="ECO:0000256" key="7">
    <source>
        <dbReference type="SAM" id="Phobius"/>
    </source>
</evidence>
<feature type="transmembrane region" description="Helical" evidence="7">
    <location>
        <begin position="7"/>
        <end position="28"/>
    </location>
</feature>
<keyword evidence="2 7" id="KW-1133">Transmembrane helix</keyword>
<dbReference type="InterPro" id="IPR009875">
    <property type="entry name" value="PilZ_domain"/>
</dbReference>
<evidence type="ECO:0000259" key="8">
    <source>
        <dbReference type="PROSITE" id="PS50111"/>
    </source>
</evidence>
<dbReference type="Gene3D" id="1.10.287.950">
    <property type="entry name" value="Methyl-accepting chemotaxis protein"/>
    <property type="match status" value="1"/>
</dbReference>
<evidence type="ECO:0000256" key="6">
    <source>
        <dbReference type="SAM" id="Coils"/>
    </source>
</evidence>
<dbReference type="Pfam" id="PF07238">
    <property type="entry name" value="PilZ"/>
    <property type="match status" value="1"/>
</dbReference>
<dbReference type="RefSeq" id="WP_203878981.1">
    <property type="nucleotide sequence ID" value="NZ_BOOK01000055.1"/>
</dbReference>
<keyword evidence="3 5" id="KW-0807">Transducer</keyword>
<keyword evidence="7" id="KW-0472">Membrane</keyword>